<dbReference type="RefSeq" id="WP_073138521.1">
    <property type="nucleotide sequence ID" value="NZ_FQZF01000033.1"/>
</dbReference>
<dbReference type="EMBL" id="FQZF01000033">
    <property type="protein sequence ID" value="SHK13743.1"/>
    <property type="molecule type" value="Genomic_DNA"/>
</dbReference>
<organism evidence="1 2">
    <name type="scientific">Muricoccus roseus</name>
    <dbReference type="NCBI Taxonomy" id="198092"/>
    <lineage>
        <taxon>Bacteria</taxon>
        <taxon>Pseudomonadati</taxon>
        <taxon>Pseudomonadota</taxon>
        <taxon>Alphaproteobacteria</taxon>
        <taxon>Acetobacterales</taxon>
        <taxon>Roseomonadaceae</taxon>
        <taxon>Muricoccus</taxon>
    </lineage>
</organism>
<gene>
    <name evidence="1" type="ORF">SAMN02745194_04266</name>
</gene>
<sequence>MDDLAQLIAWRAKLLNLRMGGVREITDAGGDRVRFGSDAELARAIASVEAAILRAGRATPHTIIFRTSKGL</sequence>
<evidence type="ECO:0008006" key="3">
    <source>
        <dbReference type="Google" id="ProtNLM"/>
    </source>
</evidence>
<dbReference type="NCBIfam" id="NF047331">
    <property type="entry name" value="phage_HTJ"/>
    <property type="match status" value="1"/>
</dbReference>
<dbReference type="Proteomes" id="UP000184387">
    <property type="component" value="Unassembled WGS sequence"/>
</dbReference>
<evidence type="ECO:0000313" key="1">
    <source>
        <dbReference type="EMBL" id="SHK13743.1"/>
    </source>
</evidence>
<dbReference type="OrthoDB" id="7873006at2"/>
<keyword evidence="2" id="KW-1185">Reference proteome</keyword>
<dbReference type="AlphaFoldDB" id="A0A1M6Q0R1"/>
<name>A0A1M6Q0R1_9PROT</name>
<dbReference type="STRING" id="198092.SAMN02745194_04266"/>
<accession>A0A1M6Q0R1</accession>
<reference evidence="1 2" key="1">
    <citation type="submission" date="2016-11" db="EMBL/GenBank/DDBJ databases">
        <authorList>
            <person name="Jaros S."/>
            <person name="Januszkiewicz K."/>
            <person name="Wedrychowicz H."/>
        </authorList>
    </citation>
    <scope>NUCLEOTIDE SEQUENCE [LARGE SCALE GENOMIC DNA]</scope>
    <source>
        <strain evidence="1 2">DSM 14916</strain>
    </source>
</reference>
<protein>
    <recommendedName>
        <fullName evidence="3">GpW protein</fullName>
    </recommendedName>
</protein>
<proteinExistence type="predicted"/>
<evidence type="ECO:0000313" key="2">
    <source>
        <dbReference type="Proteomes" id="UP000184387"/>
    </source>
</evidence>